<evidence type="ECO:0000256" key="8">
    <source>
        <dbReference type="ARBA" id="ARBA00022840"/>
    </source>
</evidence>
<dbReference type="NCBIfam" id="NF000756">
    <property type="entry name" value="PRK00047.1"/>
    <property type="match status" value="1"/>
</dbReference>
<dbReference type="EMBL" id="QWIP01000041">
    <property type="protein sequence ID" value="RMY76290.1"/>
    <property type="molecule type" value="Genomic_DNA"/>
</dbReference>
<dbReference type="InterPro" id="IPR018483">
    <property type="entry name" value="Carb_kinase_FGGY_CS"/>
</dbReference>
<evidence type="ECO:0000313" key="14">
    <source>
        <dbReference type="EMBL" id="RMY76290.1"/>
    </source>
</evidence>
<accession>A0A3M7EIL1</accession>
<dbReference type="PROSITE" id="PS00933">
    <property type="entry name" value="FGGY_KINASES_1"/>
    <property type="match status" value="1"/>
</dbReference>
<dbReference type="FunFam" id="3.30.420.40:FF:000086">
    <property type="entry name" value="Glycerol kinase"/>
    <property type="match status" value="1"/>
</dbReference>
<sequence>MALGSQGPSSQARFWRRCATIVAPEEILLAMAEPSNTFIGSTEDSSQTMRAQDNPLPTRPAAQDTENVLKAAGAGTVEVEKDPKHQQPNITAPGPDSNPPPGTKPGERPGMTRFTTSKENVLSGFFIGSIDQGTTSTRFIIFDGVGQPVAAHQHEFRQHYPESGWHEHDPNELVASMETCVKKATATFQELGHDIKDIKAIGLTNQRETALVWDWETGEPLHNAIAWPDTRTKGLVRDLKHKEEEMGLDLAKETGLPLSTYPSCVKLVWLLEHVPKIKETYEAGRLAFGTVDTWLLYNMNGKNRDYFVTDSSNASRTMFVNLHTLQWDDKLLNFFGLDRNKLHLPRIVPSSDPKSYGQMASGPLEGLKIAGCIGDQSAALVGQQGFRPGSAKNTYGTGCFLLYNVGTKPVVSTHGLLGTVAYDFGGNSKPVYALEGSVAVAGSGVKFMMNNMGFITHSHKISELAATVEDNGGCVFVTAFSGLFAPYWIDDAKGTIFGITQHTQRGHIARATLEAVCFQTKAILDAMEKDSGHSLSSLAVDGGMSNSNLCMQTQANIIGIPVDRPAMRETTALGAAIAAGFAVEVWKEFAELKAINQKDHKVFYPDISPEESDKMFKKWTRAVEMCKGWLDPDERGDF</sequence>
<evidence type="ECO:0000256" key="5">
    <source>
        <dbReference type="ARBA" id="ARBA00022741"/>
    </source>
</evidence>
<dbReference type="Pfam" id="PF00370">
    <property type="entry name" value="FGGY_N"/>
    <property type="match status" value="1"/>
</dbReference>
<dbReference type="GO" id="GO:0005524">
    <property type="term" value="F:ATP binding"/>
    <property type="evidence" value="ECO:0007669"/>
    <property type="project" value="UniProtKB-KW"/>
</dbReference>
<keyword evidence="4 10" id="KW-0808">Transferase</keyword>
<dbReference type="OrthoDB" id="5422795at2759"/>
<dbReference type="GO" id="GO:0006641">
    <property type="term" value="P:triglyceride metabolic process"/>
    <property type="evidence" value="ECO:0007669"/>
    <property type="project" value="TreeGrafter"/>
</dbReference>
<dbReference type="Gene3D" id="3.30.420.40">
    <property type="match status" value="2"/>
</dbReference>
<feature type="region of interest" description="Disordered" evidence="11">
    <location>
        <begin position="77"/>
        <end position="113"/>
    </location>
</feature>
<dbReference type="GO" id="GO:0005739">
    <property type="term" value="C:mitochondrion"/>
    <property type="evidence" value="ECO:0007669"/>
    <property type="project" value="TreeGrafter"/>
</dbReference>
<name>A0A3M7EIL1_HORWE</name>
<comment type="caution">
    <text evidence="14">The sequence shown here is derived from an EMBL/GenBank/DDBJ whole genome shotgun (WGS) entry which is preliminary data.</text>
</comment>
<evidence type="ECO:0000256" key="6">
    <source>
        <dbReference type="ARBA" id="ARBA00022777"/>
    </source>
</evidence>
<evidence type="ECO:0000256" key="11">
    <source>
        <dbReference type="SAM" id="MobiDB-lite"/>
    </source>
</evidence>
<dbReference type="Pfam" id="PF02782">
    <property type="entry name" value="FGGY_C"/>
    <property type="match status" value="1"/>
</dbReference>
<dbReference type="InterPro" id="IPR043129">
    <property type="entry name" value="ATPase_NBD"/>
</dbReference>
<evidence type="ECO:0000256" key="4">
    <source>
        <dbReference type="ARBA" id="ARBA00022679"/>
    </source>
</evidence>
<dbReference type="GO" id="GO:0046167">
    <property type="term" value="P:glycerol-3-phosphate biosynthetic process"/>
    <property type="evidence" value="ECO:0007669"/>
    <property type="project" value="TreeGrafter"/>
</dbReference>
<dbReference type="SUPFAM" id="SSF53067">
    <property type="entry name" value="Actin-like ATPase domain"/>
    <property type="match status" value="2"/>
</dbReference>
<dbReference type="InterPro" id="IPR018484">
    <property type="entry name" value="FGGY_N"/>
</dbReference>
<evidence type="ECO:0000256" key="10">
    <source>
        <dbReference type="RuleBase" id="RU003733"/>
    </source>
</evidence>
<dbReference type="EC" id="2.7.1.30" evidence="3"/>
<dbReference type="AlphaFoldDB" id="A0A3M7EIL1"/>
<keyword evidence="5" id="KW-0547">Nucleotide-binding</keyword>
<feature type="compositionally biased region" description="Polar residues" evidence="11">
    <location>
        <begin position="38"/>
        <end position="51"/>
    </location>
</feature>
<reference evidence="14 15" key="1">
    <citation type="journal article" date="2018" name="BMC Genomics">
        <title>Genomic evidence for intraspecific hybridization in a clonal and extremely halotolerant yeast.</title>
        <authorList>
            <person name="Gostincar C."/>
            <person name="Stajich J.E."/>
            <person name="Zupancic J."/>
            <person name="Zalar P."/>
            <person name="Gunde-Cimerman N."/>
        </authorList>
    </citation>
    <scope>NUCLEOTIDE SEQUENCE [LARGE SCALE GENOMIC DNA]</scope>
    <source>
        <strain evidence="14 15">EXF-2682</strain>
    </source>
</reference>
<dbReference type="GO" id="GO:0019563">
    <property type="term" value="P:glycerol catabolic process"/>
    <property type="evidence" value="ECO:0007669"/>
    <property type="project" value="UniProtKB-UniPathway"/>
</dbReference>
<dbReference type="UniPathway" id="UPA00618">
    <property type="reaction ID" value="UER00672"/>
</dbReference>
<evidence type="ECO:0000256" key="1">
    <source>
        <dbReference type="ARBA" id="ARBA00005190"/>
    </source>
</evidence>
<dbReference type="PANTHER" id="PTHR10196">
    <property type="entry name" value="SUGAR KINASE"/>
    <property type="match status" value="1"/>
</dbReference>
<dbReference type="PROSITE" id="PS00445">
    <property type="entry name" value="FGGY_KINASES_2"/>
    <property type="match status" value="1"/>
</dbReference>
<dbReference type="CDD" id="cd07792">
    <property type="entry name" value="ASKHA_NBD_FGGY_GK1-3-like"/>
    <property type="match status" value="1"/>
</dbReference>
<keyword evidence="6 10" id="KW-0418">Kinase</keyword>
<evidence type="ECO:0000256" key="2">
    <source>
        <dbReference type="ARBA" id="ARBA00009156"/>
    </source>
</evidence>
<gene>
    <name evidence="14" type="ORF">D0863_02032</name>
</gene>
<dbReference type="FunFam" id="3.30.420.40:FF:000085">
    <property type="entry name" value="Glycerol kinase 2"/>
    <property type="match status" value="1"/>
</dbReference>
<proteinExistence type="inferred from homology"/>
<keyword evidence="7" id="KW-0319">Glycerol metabolism</keyword>
<keyword evidence="8" id="KW-0067">ATP-binding</keyword>
<dbReference type="InterPro" id="IPR005999">
    <property type="entry name" value="Glycerol_kin"/>
</dbReference>
<feature type="domain" description="Carbohydrate kinase FGGY C-terminal" evidence="13">
    <location>
        <begin position="392"/>
        <end position="582"/>
    </location>
</feature>
<evidence type="ECO:0000256" key="9">
    <source>
        <dbReference type="ARBA" id="ARBA00043149"/>
    </source>
</evidence>
<dbReference type="InterPro" id="IPR018485">
    <property type="entry name" value="FGGY_C"/>
</dbReference>
<evidence type="ECO:0000313" key="15">
    <source>
        <dbReference type="Proteomes" id="UP000269276"/>
    </source>
</evidence>
<feature type="region of interest" description="Disordered" evidence="11">
    <location>
        <begin position="38"/>
        <end position="64"/>
    </location>
</feature>
<organism evidence="14 15">
    <name type="scientific">Hortaea werneckii</name>
    <name type="common">Black yeast</name>
    <name type="synonym">Cladosporium werneckii</name>
    <dbReference type="NCBI Taxonomy" id="91943"/>
    <lineage>
        <taxon>Eukaryota</taxon>
        <taxon>Fungi</taxon>
        <taxon>Dikarya</taxon>
        <taxon>Ascomycota</taxon>
        <taxon>Pezizomycotina</taxon>
        <taxon>Dothideomycetes</taxon>
        <taxon>Dothideomycetidae</taxon>
        <taxon>Mycosphaerellales</taxon>
        <taxon>Teratosphaeriaceae</taxon>
        <taxon>Hortaea</taxon>
    </lineage>
</organism>
<protein>
    <recommendedName>
        <fullName evidence="3">glycerol kinase</fullName>
        <ecNumber evidence="3">2.7.1.30</ecNumber>
    </recommendedName>
    <alternativeName>
        <fullName evidence="9">ATP:glycerol 3-phosphotransferase</fullName>
    </alternativeName>
</protein>
<comment type="similarity">
    <text evidence="2 10">Belongs to the FGGY kinase family.</text>
</comment>
<evidence type="ECO:0000259" key="12">
    <source>
        <dbReference type="Pfam" id="PF00370"/>
    </source>
</evidence>
<evidence type="ECO:0000256" key="3">
    <source>
        <dbReference type="ARBA" id="ARBA00012099"/>
    </source>
</evidence>
<dbReference type="InterPro" id="IPR042018">
    <property type="entry name" value="GK1-3_metazoan-type"/>
</dbReference>
<dbReference type="NCBIfam" id="TIGR01311">
    <property type="entry name" value="glycerol_kin"/>
    <property type="match status" value="1"/>
</dbReference>
<dbReference type="VEuPathDB" id="FungiDB:BTJ68_02975"/>
<dbReference type="PANTHER" id="PTHR10196:SF69">
    <property type="entry name" value="GLYCEROL KINASE"/>
    <property type="match status" value="1"/>
</dbReference>
<feature type="domain" description="Carbohydrate kinase FGGY N-terminal" evidence="12">
    <location>
        <begin position="127"/>
        <end position="382"/>
    </location>
</feature>
<dbReference type="GO" id="GO:0004370">
    <property type="term" value="F:glycerol kinase activity"/>
    <property type="evidence" value="ECO:0007669"/>
    <property type="project" value="UniProtKB-EC"/>
</dbReference>
<evidence type="ECO:0000259" key="13">
    <source>
        <dbReference type="Pfam" id="PF02782"/>
    </source>
</evidence>
<comment type="pathway">
    <text evidence="1">Polyol metabolism; glycerol degradation via glycerol kinase pathway; sn-glycerol 3-phosphate from glycerol: step 1/1.</text>
</comment>
<dbReference type="Proteomes" id="UP000269276">
    <property type="component" value="Unassembled WGS sequence"/>
</dbReference>
<evidence type="ECO:0000256" key="7">
    <source>
        <dbReference type="ARBA" id="ARBA00022798"/>
    </source>
</evidence>